<evidence type="ECO:0000313" key="2">
    <source>
        <dbReference type="Proteomes" id="UP001230649"/>
    </source>
</evidence>
<comment type="caution">
    <text evidence="1">The sequence shown here is derived from an EMBL/GenBank/DDBJ whole genome shotgun (WGS) entry which is preliminary data.</text>
</comment>
<protein>
    <submittedName>
        <fullName evidence="1">Uncharacterized protein</fullName>
    </submittedName>
</protein>
<dbReference type="EMBL" id="JASBWS010000115">
    <property type="protein sequence ID" value="KAJ9096224.1"/>
    <property type="molecule type" value="Genomic_DNA"/>
</dbReference>
<evidence type="ECO:0000313" key="1">
    <source>
        <dbReference type="EMBL" id="KAJ9096224.1"/>
    </source>
</evidence>
<keyword evidence="2" id="KW-1185">Reference proteome</keyword>
<proteinExistence type="predicted"/>
<gene>
    <name evidence="1" type="ORF">QFC20_006468</name>
</gene>
<dbReference type="Proteomes" id="UP001230649">
    <property type="component" value="Unassembled WGS sequence"/>
</dbReference>
<reference evidence="1" key="1">
    <citation type="submission" date="2023-04" db="EMBL/GenBank/DDBJ databases">
        <title>Draft Genome sequencing of Naganishia species isolated from polar environments using Oxford Nanopore Technology.</title>
        <authorList>
            <person name="Leo P."/>
            <person name="Venkateswaran K."/>
        </authorList>
    </citation>
    <scope>NUCLEOTIDE SEQUENCE</scope>
    <source>
        <strain evidence="1">MNA-CCFEE 5262</strain>
    </source>
</reference>
<name>A0ACC2VB65_9TREE</name>
<organism evidence="1 2">
    <name type="scientific">Naganishia adeliensis</name>
    <dbReference type="NCBI Taxonomy" id="92952"/>
    <lineage>
        <taxon>Eukaryota</taxon>
        <taxon>Fungi</taxon>
        <taxon>Dikarya</taxon>
        <taxon>Basidiomycota</taxon>
        <taxon>Agaricomycotina</taxon>
        <taxon>Tremellomycetes</taxon>
        <taxon>Filobasidiales</taxon>
        <taxon>Filobasidiaceae</taxon>
        <taxon>Naganishia</taxon>
    </lineage>
</organism>
<accession>A0ACC2VB65</accession>
<sequence>MAIQSIPAKSGIELVLPPTETRQHRWLTLQNGLEVVVVSDGGCDKAGVALDAGVGHAQDPEGLEGRAHFCEHLLFLGTKKYPEESGYAAYLSANGGASNAYTSLCNTNYRFEVAPEALLGALDRFACFFTEPLFDASCTEREVNAVNSEHARNLQSDIWRFYQLEKHLSAPTHPYSKFGTGTRETLWEKPRAEGRDPRRELIEWWEREYCAKRMKLVVLGKESLDTLERWVRERFEAVPVRTEREPRLVYSERVLEEAQMGNIIFAEPVMDVRGLEITFAFPDQAELYATKPGLYLSHFLGHGGPGSALSYLKRRGWVNSLRAGFQSGTNGFDLFKITLDLTVDGLAHYQQVIATVYRYIALLRAHPPQEYVFDDIKALSEIGFRFIEPARGSAYASELAKRMQQPVPREKVVSSQWLVERFDAEAIAEALQLLDIGRGNVAVTAKVMPAGVGPLDQTEPVYGTRYRRDKMPTEIVAAAQAENPIPELFLSGLNAFVPKDLHVEKVEIQEPQLRPTLLKTTPASRLWYKKDDMFWVPRANAFIALQSPILNASARHATVFRVFCDLFQDSIAEELYDVELAGLQFVVEPTMTALVVKAMGYNDKLQDLTTRMLGRLKDFVPTAERFASVKDQLHRVWISTQSDEPYTLAAYYAEYALSERSYIPLEKLAELQELQLEDVRAFARDLFAAFSVETLIHGNIDAKNALRFHEEIERVLDTSSTGRMESRVERSLLLPYGTEHVWHIKVPNPNNINSACEYYCEVGDVDNDTLRCQLALFCQIATVPVKSVLRTQEQLGYSLWSGPRTSTGSMGFHILLQGEKSAEYAETRIEAFFDRLRVILETMTDEQFETVQSGLITKQVEKPKSLYRESLRYWTHMRDGYYDFERRYRDAAVLKQMTKAEIIDLFMKHIHPSSPLRKKLSVHLDSQYQGVKFDLQRAMPMIQAFLMKEIPVSQQKFFALLATQPGVAEIQAFARECLAEAPTLLQQDRADLETMVNGLGGMVSSVGDESTARVRGTNKIISDIANFKASLDRLPPAHSHENLTSCTS</sequence>